<dbReference type="EMBL" id="FOUB01000057">
    <property type="protein sequence ID" value="SFM82100.1"/>
    <property type="molecule type" value="Genomic_DNA"/>
</dbReference>
<organism evidence="2 3">
    <name type="scientific">Nitrosomonas communis</name>
    <dbReference type="NCBI Taxonomy" id="44574"/>
    <lineage>
        <taxon>Bacteria</taxon>
        <taxon>Pseudomonadati</taxon>
        <taxon>Pseudomonadota</taxon>
        <taxon>Betaproteobacteria</taxon>
        <taxon>Nitrosomonadales</taxon>
        <taxon>Nitrosomonadaceae</taxon>
        <taxon>Nitrosomonas</taxon>
    </lineage>
</organism>
<evidence type="ECO:0000256" key="1">
    <source>
        <dbReference type="SAM" id="MobiDB-lite"/>
    </source>
</evidence>
<accession>A0A1I4TZU0</accession>
<keyword evidence="3" id="KW-1185">Reference proteome</keyword>
<protein>
    <submittedName>
        <fullName evidence="2">Uncharacterized protein</fullName>
    </submittedName>
</protein>
<dbReference type="AlphaFoldDB" id="A0A1I4TZU0"/>
<sequence length="135" mass="14551">MEATRRGKGAGRPGPPVGISGVSGAQTDPLGAHSRPLRGSCGAGMGIVSPCAPTTPGQVIAWILFYLSPSRLRFRTHQAGPSIVYSVTTSSFTRDSPDYRADLARYCLGDQIPLTHYCLTQRSGYLKYDRNFTKT</sequence>
<evidence type="ECO:0000313" key="3">
    <source>
        <dbReference type="Proteomes" id="UP000183287"/>
    </source>
</evidence>
<name>A0A1I4TZU0_9PROT</name>
<evidence type="ECO:0000313" key="2">
    <source>
        <dbReference type="EMBL" id="SFM82100.1"/>
    </source>
</evidence>
<feature type="region of interest" description="Disordered" evidence="1">
    <location>
        <begin position="1"/>
        <end position="36"/>
    </location>
</feature>
<proteinExistence type="predicted"/>
<gene>
    <name evidence="2" type="ORF">SAMN05421863_10574</name>
</gene>
<reference evidence="3" key="1">
    <citation type="submission" date="2016-10" db="EMBL/GenBank/DDBJ databases">
        <authorList>
            <person name="Varghese N."/>
            <person name="Submissions S."/>
        </authorList>
    </citation>
    <scope>NUCLEOTIDE SEQUENCE [LARGE SCALE GENOMIC DNA]</scope>
    <source>
        <strain evidence="3">Nm44</strain>
    </source>
</reference>
<dbReference type="Proteomes" id="UP000183287">
    <property type="component" value="Unassembled WGS sequence"/>
</dbReference>